<dbReference type="InterPro" id="IPR007123">
    <property type="entry name" value="Gelsolin-like_dom"/>
</dbReference>
<name>A0A6P8I8X3_ACTTE</name>
<feature type="compositionally biased region" description="Acidic residues" evidence="5">
    <location>
        <begin position="267"/>
        <end position="284"/>
    </location>
</feature>
<evidence type="ECO:0000256" key="5">
    <source>
        <dbReference type="SAM" id="MobiDB-lite"/>
    </source>
</evidence>
<dbReference type="GO" id="GO:0051015">
    <property type="term" value="F:actin filament binding"/>
    <property type="evidence" value="ECO:0007669"/>
    <property type="project" value="InterPro"/>
</dbReference>
<gene>
    <name evidence="8" type="primary">LOC116299199</name>
</gene>
<dbReference type="GO" id="GO:0015629">
    <property type="term" value="C:actin cytoskeleton"/>
    <property type="evidence" value="ECO:0007669"/>
    <property type="project" value="TreeGrafter"/>
</dbReference>
<keyword evidence="3" id="KW-0677">Repeat</keyword>
<feature type="domain" description="Gelsolin-like" evidence="6">
    <location>
        <begin position="56"/>
        <end position="138"/>
    </location>
</feature>
<evidence type="ECO:0000256" key="1">
    <source>
        <dbReference type="ARBA" id="ARBA00008418"/>
    </source>
</evidence>
<evidence type="ECO:0000313" key="7">
    <source>
        <dbReference type="Proteomes" id="UP000515163"/>
    </source>
</evidence>
<feature type="compositionally biased region" description="Basic and acidic residues" evidence="5">
    <location>
        <begin position="1"/>
        <end position="13"/>
    </location>
</feature>
<keyword evidence="2" id="KW-0117">Actin capping</keyword>
<organism evidence="7 8">
    <name type="scientific">Actinia tenebrosa</name>
    <name type="common">Australian red waratah sea anemone</name>
    <dbReference type="NCBI Taxonomy" id="6105"/>
    <lineage>
        <taxon>Eukaryota</taxon>
        <taxon>Metazoa</taxon>
        <taxon>Cnidaria</taxon>
        <taxon>Anthozoa</taxon>
        <taxon>Hexacorallia</taxon>
        <taxon>Actiniaria</taxon>
        <taxon>Actiniidae</taxon>
        <taxon>Actinia</taxon>
    </lineage>
</organism>
<dbReference type="Pfam" id="PF00626">
    <property type="entry name" value="Gelsolin"/>
    <property type="match status" value="1"/>
</dbReference>
<dbReference type="KEGG" id="aten:116299199"/>
<dbReference type="GO" id="GO:0005737">
    <property type="term" value="C:cytoplasm"/>
    <property type="evidence" value="ECO:0007669"/>
    <property type="project" value="TreeGrafter"/>
</dbReference>
<dbReference type="SUPFAM" id="SSF55753">
    <property type="entry name" value="Actin depolymerizing proteins"/>
    <property type="match status" value="2"/>
</dbReference>
<dbReference type="InterPro" id="IPR029006">
    <property type="entry name" value="ADF-H/Gelsolin-like_dom_sf"/>
</dbReference>
<dbReference type="SMART" id="SM00262">
    <property type="entry name" value="GEL"/>
    <property type="match status" value="1"/>
</dbReference>
<comment type="similarity">
    <text evidence="1">Belongs to the villin/gelsolin family.</text>
</comment>
<dbReference type="Gene3D" id="3.40.20.10">
    <property type="entry name" value="Severin"/>
    <property type="match status" value="3"/>
</dbReference>
<dbReference type="GeneID" id="116299199"/>
<dbReference type="OrthoDB" id="6375767at2759"/>
<protein>
    <submittedName>
        <fullName evidence="8">Gelsolin-like protein 1</fullName>
    </submittedName>
</protein>
<evidence type="ECO:0000259" key="6">
    <source>
        <dbReference type="Pfam" id="PF00626"/>
    </source>
</evidence>
<dbReference type="PANTHER" id="PTHR11977:SF130">
    <property type="entry name" value="SEVERIN"/>
    <property type="match status" value="1"/>
</dbReference>
<dbReference type="FunCoup" id="A0A6P8I8X3">
    <property type="interactions" value="249"/>
</dbReference>
<dbReference type="AlphaFoldDB" id="A0A6P8I8X3"/>
<reference evidence="8" key="1">
    <citation type="submission" date="2025-08" db="UniProtKB">
        <authorList>
            <consortium name="RefSeq"/>
        </authorList>
    </citation>
    <scope>IDENTIFICATION</scope>
</reference>
<keyword evidence="7" id="KW-1185">Reference proteome</keyword>
<evidence type="ECO:0000256" key="3">
    <source>
        <dbReference type="ARBA" id="ARBA00022737"/>
    </source>
</evidence>
<dbReference type="Proteomes" id="UP000515163">
    <property type="component" value="Unplaced"/>
</dbReference>
<dbReference type="GO" id="GO:0051693">
    <property type="term" value="P:actin filament capping"/>
    <property type="evidence" value="ECO:0007669"/>
    <property type="project" value="UniProtKB-KW"/>
</dbReference>
<evidence type="ECO:0000313" key="8">
    <source>
        <dbReference type="RefSeq" id="XP_031563686.1"/>
    </source>
</evidence>
<accession>A0A6P8I8X3</accession>
<proteinExistence type="inferred from homology"/>
<dbReference type="GO" id="GO:0008154">
    <property type="term" value="P:actin polymerization or depolymerization"/>
    <property type="evidence" value="ECO:0007669"/>
    <property type="project" value="TreeGrafter"/>
</dbReference>
<dbReference type="InParanoid" id="A0A6P8I8X3"/>
<dbReference type="FunFam" id="3.40.20.10:FF:000043">
    <property type="entry name" value="macrophage-capping protein-like isoform X2"/>
    <property type="match status" value="1"/>
</dbReference>
<feature type="region of interest" description="Disordered" evidence="5">
    <location>
        <begin position="1"/>
        <end position="20"/>
    </location>
</feature>
<sequence length="420" mass="48617">MSGLVKAKEHDVEDSNVENIGSDVDRNLKKKAAETEEAWKKAGEKPGLQIWRIEDFKVVPWPRAKYGEFHRGDSYIVLRTYKEPGSEELEHDLHFWLGKESTQDEMGTAAYKTVELDTLLDDKPVQYREVEGFESKLFKKCFGRITYLEGGVKSGFNHVETNKDDRPPTMFELCGETEKDVSNDQVAKPSWDSLHSYSAFIIFIGRTIIRFYGSKCNKFEKWCASIYVGKHKSSNPRMMEADILIDGDDDLSRRVAQYQKQKKKDDEDGEYSEDEEDESREDEAPELMEKLVSLLGEPPENFDVKKNKEEEDVNKKKEVPCEEGFVKKLVCVERNKRTAKLEIDVVASGEDISKYTIDERFSYILDKGKELFGYTGKKVDKKDKNNQMVYCNKYLCDKVNKHAPISTVKSLRKFEEKMRD</sequence>
<dbReference type="PANTHER" id="PTHR11977">
    <property type="entry name" value="VILLIN"/>
    <property type="match status" value="1"/>
</dbReference>
<dbReference type="CDD" id="cd11290">
    <property type="entry name" value="gelsolin_S1_like"/>
    <property type="match status" value="1"/>
</dbReference>
<feature type="region of interest" description="Disordered" evidence="5">
    <location>
        <begin position="256"/>
        <end position="284"/>
    </location>
</feature>
<evidence type="ECO:0000256" key="4">
    <source>
        <dbReference type="ARBA" id="ARBA00023203"/>
    </source>
</evidence>
<dbReference type="InterPro" id="IPR007122">
    <property type="entry name" value="Villin/Gelsolin"/>
</dbReference>
<evidence type="ECO:0000256" key="2">
    <source>
        <dbReference type="ARBA" id="ARBA00022467"/>
    </source>
</evidence>
<dbReference type="RefSeq" id="XP_031563686.1">
    <property type="nucleotide sequence ID" value="XM_031707826.1"/>
</dbReference>
<keyword evidence="4" id="KW-0009">Actin-binding</keyword>